<comment type="caution">
    <text evidence="2">The sequence shown here is derived from an EMBL/GenBank/DDBJ whole genome shotgun (WGS) entry which is preliminary data.</text>
</comment>
<dbReference type="Proteomes" id="UP000029964">
    <property type="component" value="Unassembled WGS sequence"/>
</dbReference>
<name>A0A086STI7_HAPC1</name>
<feature type="region of interest" description="Disordered" evidence="1">
    <location>
        <begin position="62"/>
        <end position="108"/>
    </location>
</feature>
<evidence type="ECO:0000313" key="2">
    <source>
        <dbReference type="EMBL" id="KFH40419.1"/>
    </source>
</evidence>
<feature type="compositionally biased region" description="Pro residues" evidence="1">
    <location>
        <begin position="14"/>
        <end position="23"/>
    </location>
</feature>
<dbReference type="HOGENOM" id="CLU_1421806_0_0_1"/>
<gene>
    <name evidence="2" type="ORF">ACRE_089180</name>
</gene>
<accession>A0A086STI7</accession>
<evidence type="ECO:0000313" key="3">
    <source>
        <dbReference type="Proteomes" id="UP000029964"/>
    </source>
</evidence>
<proteinExistence type="predicted"/>
<feature type="region of interest" description="Disordered" evidence="1">
    <location>
        <begin position="1"/>
        <end position="26"/>
    </location>
</feature>
<dbReference type="OrthoDB" id="5239396at2759"/>
<dbReference type="EMBL" id="JPKY01000208">
    <property type="protein sequence ID" value="KFH40419.1"/>
    <property type="molecule type" value="Genomic_DNA"/>
</dbReference>
<dbReference type="AlphaFoldDB" id="A0A086STI7"/>
<sequence>MSLPAAYDAYTPMVPSPLNPSAPPRRRRLHHYRGRIPMSPSEKLLRRKAAEAWRSETMHKQVAQQKRGETRADKFKTVESRLPCPPDATSGAQHAKLGRPQQTPAAEDNHAGELCATEGGGTWSYSYLLRFPDLSFLAPRRLVKSIGFWRVFSPPWKLQDLLRSSRTSVM</sequence>
<protein>
    <submittedName>
        <fullName evidence="2">Uncharacterized protein</fullName>
    </submittedName>
</protein>
<reference evidence="3" key="1">
    <citation type="journal article" date="2014" name="Genome Announc.">
        <title>Genome sequence and annotation of Acremonium chrysogenum, producer of the beta-lactam antibiotic cephalosporin C.</title>
        <authorList>
            <person name="Terfehr D."/>
            <person name="Dahlmann T.A."/>
            <person name="Specht T."/>
            <person name="Zadra I."/>
            <person name="Kuernsteiner H."/>
            <person name="Kueck U."/>
        </authorList>
    </citation>
    <scope>NUCLEOTIDE SEQUENCE [LARGE SCALE GENOMIC DNA]</scope>
    <source>
        <strain evidence="3">ATCC 11550 / CBS 779.69 / DSM 880 / IAM 14645 / JCM 23072 / IMI 49137</strain>
    </source>
</reference>
<keyword evidence="3" id="KW-1185">Reference proteome</keyword>
<organism evidence="2 3">
    <name type="scientific">Hapsidospora chrysogenum (strain ATCC 11550 / CBS 779.69 / DSM 880 / IAM 14645 / JCM 23072 / IMI 49137)</name>
    <name type="common">Acremonium chrysogenum</name>
    <dbReference type="NCBI Taxonomy" id="857340"/>
    <lineage>
        <taxon>Eukaryota</taxon>
        <taxon>Fungi</taxon>
        <taxon>Dikarya</taxon>
        <taxon>Ascomycota</taxon>
        <taxon>Pezizomycotina</taxon>
        <taxon>Sordariomycetes</taxon>
        <taxon>Hypocreomycetidae</taxon>
        <taxon>Hypocreales</taxon>
        <taxon>Bionectriaceae</taxon>
        <taxon>Hapsidospora</taxon>
    </lineage>
</organism>
<feature type="compositionally biased region" description="Basic and acidic residues" evidence="1">
    <location>
        <begin position="66"/>
        <end position="79"/>
    </location>
</feature>
<evidence type="ECO:0000256" key="1">
    <source>
        <dbReference type="SAM" id="MobiDB-lite"/>
    </source>
</evidence>